<dbReference type="InterPro" id="IPR029787">
    <property type="entry name" value="Nucleotide_cyclase"/>
</dbReference>
<evidence type="ECO:0000256" key="6">
    <source>
        <dbReference type="ARBA" id="ARBA00023239"/>
    </source>
</evidence>
<keyword evidence="6" id="KW-0456">Lyase</keyword>
<keyword evidence="4" id="KW-1133">Transmembrane helix</keyword>
<evidence type="ECO:0008006" key="9">
    <source>
        <dbReference type="Google" id="ProtNLM"/>
    </source>
</evidence>
<dbReference type="InterPro" id="IPR050401">
    <property type="entry name" value="Cyclic_nucleotide_synthase"/>
</dbReference>
<keyword evidence="5" id="KW-0472">Membrane</keyword>
<evidence type="ECO:0000313" key="8">
    <source>
        <dbReference type="Proteomes" id="UP001470230"/>
    </source>
</evidence>
<keyword evidence="8" id="KW-1185">Reference proteome</keyword>
<evidence type="ECO:0000256" key="3">
    <source>
        <dbReference type="ARBA" id="ARBA00022741"/>
    </source>
</evidence>
<dbReference type="Proteomes" id="UP001470230">
    <property type="component" value="Unassembled WGS sequence"/>
</dbReference>
<comment type="subcellular location">
    <subcellularLocation>
        <location evidence="1">Membrane</location>
    </subcellularLocation>
</comment>
<evidence type="ECO:0000256" key="5">
    <source>
        <dbReference type="ARBA" id="ARBA00023136"/>
    </source>
</evidence>
<reference evidence="7 8" key="1">
    <citation type="submission" date="2024-04" db="EMBL/GenBank/DDBJ databases">
        <title>Tritrichomonas musculus Genome.</title>
        <authorList>
            <person name="Alves-Ferreira E."/>
            <person name="Grigg M."/>
            <person name="Lorenzi H."/>
            <person name="Galac M."/>
        </authorList>
    </citation>
    <scope>NUCLEOTIDE SEQUENCE [LARGE SCALE GENOMIC DNA]</scope>
    <source>
        <strain evidence="7 8">EAF2021</strain>
    </source>
</reference>
<evidence type="ECO:0000256" key="1">
    <source>
        <dbReference type="ARBA" id="ARBA00004370"/>
    </source>
</evidence>
<evidence type="ECO:0000313" key="7">
    <source>
        <dbReference type="EMBL" id="KAK8845686.1"/>
    </source>
</evidence>
<evidence type="ECO:0000256" key="2">
    <source>
        <dbReference type="ARBA" id="ARBA00022692"/>
    </source>
</evidence>
<keyword evidence="3" id="KW-0547">Nucleotide-binding</keyword>
<dbReference type="PANTHER" id="PTHR11920:SF335">
    <property type="entry name" value="GUANYLATE CYCLASE"/>
    <property type="match status" value="1"/>
</dbReference>
<organism evidence="7 8">
    <name type="scientific">Tritrichomonas musculus</name>
    <dbReference type="NCBI Taxonomy" id="1915356"/>
    <lineage>
        <taxon>Eukaryota</taxon>
        <taxon>Metamonada</taxon>
        <taxon>Parabasalia</taxon>
        <taxon>Tritrichomonadida</taxon>
        <taxon>Tritrichomonadidae</taxon>
        <taxon>Tritrichomonas</taxon>
    </lineage>
</organism>
<dbReference type="EMBL" id="JAPFFF010000030">
    <property type="protein sequence ID" value="KAK8845686.1"/>
    <property type="molecule type" value="Genomic_DNA"/>
</dbReference>
<evidence type="ECO:0000256" key="4">
    <source>
        <dbReference type="ARBA" id="ARBA00022989"/>
    </source>
</evidence>
<proteinExistence type="predicted"/>
<sequence length="114" mass="12557">MTPVVASAATIAAAISPTNTTNYLELSCVTFNQFYVMTTQHVTRMLVHNTLIQEEITKSDKLLASILPPSMVVRVQKGEKNISFAVQSATILFLDIVSFTPWCNADIEQHVQAT</sequence>
<protein>
    <recommendedName>
        <fullName evidence="9">Guanylate cyclase domain-containing protein</fullName>
    </recommendedName>
</protein>
<comment type="caution">
    <text evidence="7">The sequence shown here is derived from an EMBL/GenBank/DDBJ whole genome shotgun (WGS) entry which is preliminary data.</text>
</comment>
<accession>A0ABR2HE68</accession>
<keyword evidence="2" id="KW-0812">Transmembrane</keyword>
<dbReference type="PANTHER" id="PTHR11920">
    <property type="entry name" value="GUANYLYL CYCLASE"/>
    <property type="match status" value="1"/>
</dbReference>
<gene>
    <name evidence="7" type="ORF">M9Y10_020604</name>
</gene>
<name>A0ABR2HE68_9EUKA</name>
<dbReference type="Gene3D" id="3.30.70.1230">
    <property type="entry name" value="Nucleotide cyclase"/>
    <property type="match status" value="1"/>
</dbReference>